<dbReference type="InterPro" id="IPR000835">
    <property type="entry name" value="HTH_MarR-typ"/>
</dbReference>
<dbReference type="GO" id="GO:0003700">
    <property type="term" value="F:DNA-binding transcription factor activity"/>
    <property type="evidence" value="ECO:0007669"/>
    <property type="project" value="InterPro"/>
</dbReference>
<evidence type="ECO:0000313" key="2">
    <source>
        <dbReference type="EMBL" id="GIL29001.1"/>
    </source>
</evidence>
<dbReference type="SUPFAM" id="SSF46785">
    <property type="entry name" value="Winged helix' DNA-binding domain"/>
    <property type="match status" value="1"/>
</dbReference>
<dbReference type="InterPro" id="IPR036388">
    <property type="entry name" value="WH-like_DNA-bd_sf"/>
</dbReference>
<name>A0A8J4ELY8_9ACTN</name>
<dbReference type="AlphaFoldDB" id="A0A8J4ELY8"/>
<reference evidence="3" key="1">
    <citation type="journal article" date="2021" name="Int. J. Syst. Evol. Microbiol.">
        <title>Actinocatenispora comari sp. nov., an endophytic actinomycete isolated from aerial parts of Comarum salesowianum.</title>
        <authorList>
            <person name="Oyunbileg N."/>
            <person name="Iizaka Y."/>
            <person name="Hamada M."/>
            <person name="Davaapurev B.O."/>
            <person name="Fukumoto A."/>
            <person name="Tsetseg B."/>
            <person name="Kato F."/>
            <person name="Tamura T."/>
            <person name="Batkhuu J."/>
            <person name="Anzai Y."/>
        </authorList>
    </citation>
    <scope>NUCLEOTIDE SEQUENCE [LARGE SCALE GENOMIC DNA]</scope>
    <source>
        <strain evidence="3">NUM-2625</strain>
    </source>
</reference>
<sequence length="147" mass="16473">MTADEQRTWRAFGSAMRQLTDRLDRDLQAAAGMPITYYELLVMLSEAPDRTLRMSELAQRTDSKPSRITHAVGKLEQSGWVRREHYPGDRRGWLTVLTDEGLAALRAAAPAHVDSVRAHLIDLLTPEQVRQLGEISEIVGAHLTASR</sequence>
<dbReference type="RefSeq" id="WP_308440583.1">
    <property type="nucleotide sequence ID" value="NZ_BOPO01000083.1"/>
</dbReference>
<dbReference type="PANTHER" id="PTHR33164">
    <property type="entry name" value="TRANSCRIPTIONAL REGULATOR, MARR FAMILY"/>
    <property type="match status" value="1"/>
</dbReference>
<gene>
    <name evidence="2" type="ORF">NUM_42550</name>
</gene>
<dbReference type="Pfam" id="PF12802">
    <property type="entry name" value="MarR_2"/>
    <property type="match status" value="1"/>
</dbReference>
<feature type="domain" description="HTH marR-type" evidence="1">
    <location>
        <begin position="5"/>
        <end position="141"/>
    </location>
</feature>
<dbReference type="PRINTS" id="PR00598">
    <property type="entry name" value="HTHMARR"/>
</dbReference>
<dbReference type="Proteomes" id="UP000614996">
    <property type="component" value="Unassembled WGS sequence"/>
</dbReference>
<organism evidence="2 3">
    <name type="scientific">Actinocatenispora comari</name>
    <dbReference type="NCBI Taxonomy" id="2807577"/>
    <lineage>
        <taxon>Bacteria</taxon>
        <taxon>Bacillati</taxon>
        <taxon>Actinomycetota</taxon>
        <taxon>Actinomycetes</taxon>
        <taxon>Micromonosporales</taxon>
        <taxon>Micromonosporaceae</taxon>
        <taxon>Actinocatenispora</taxon>
    </lineage>
</organism>
<dbReference type="Gene3D" id="1.10.10.10">
    <property type="entry name" value="Winged helix-like DNA-binding domain superfamily/Winged helix DNA-binding domain"/>
    <property type="match status" value="1"/>
</dbReference>
<dbReference type="PROSITE" id="PS50995">
    <property type="entry name" value="HTH_MARR_2"/>
    <property type="match status" value="1"/>
</dbReference>
<dbReference type="SMART" id="SM00347">
    <property type="entry name" value="HTH_MARR"/>
    <property type="match status" value="1"/>
</dbReference>
<dbReference type="InterPro" id="IPR036390">
    <property type="entry name" value="WH_DNA-bd_sf"/>
</dbReference>
<keyword evidence="3" id="KW-1185">Reference proteome</keyword>
<comment type="caution">
    <text evidence="2">The sequence shown here is derived from an EMBL/GenBank/DDBJ whole genome shotgun (WGS) entry which is preliminary data.</text>
</comment>
<dbReference type="GO" id="GO:0006950">
    <property type="term" value="P:response to stress"/>
    <property type="evidence" value="ECO:0007669"/>
    <property type="project" value="TreeGrafter"/>
</dbReference>
<accession>A0A8J4ELY8</accession>
<protein>
    <submittedName>
        <fullName evidence="2">MarR family transcriptional regulator</fullName>
    </submittedName>
</protein>
<proteinExistence type="predicted"/>
<evidence type="ECO:0000313" key="3">
    <source>
        <dbReference type="Proteomes" id="UP000614996"/>
    </source>
</evidence>
<evidence type="ECO:0000259" key="1">
    <source>
        <dbReference type="PROSITE" id="PS50995"/>
    </source>
</evidence>
<dbReference type="InterPro" id="IPR039422">
    <property type="entry name" value="MarR/SlyA-like"/>
</dbReference>
<dbReference type="EMBL" id="BOPO01000083">
    <property type="protein sequence ID" value="GIL29001.1"/>
    <property type="molecule type" value="Genomic_DNA"/>
</dbReference>
<dbReference type="PANTHER" id="PTHR33164:SF99">
    <property type="entry name" value="MARR FAMILY REGULATORY PROTEIN"/>
    <property type="match status" value="1"/>
</dbReference>